<dbReference type="InterPro" id="IPR028098">
    <property type="entry name" value="Glyco_trans_4-like_N"/>
</dbReference>
<protein>
    <submittedName>
        <fullName evidence="3">Glycosyltransferase involved in cell wall biosynthesis</fullName>
    </submittedName>
</protein>
<dbReference type="Gene3D" id="3.40.50.2000">
    <property type="entry name" value="Glycogen Phosphorylase B"/>
    <property type="match status" value="2"/>
</dbReference>
<dbReference type="SUPFAM" id="SSF53756">
    <property type="entry name" value="UDP-Glycosyltransferase/glycogen phosphorylase"/>
    <property type="match status" value="1"/>
</dbReference>
<evidence type="ECO:0000259" key="2">
    <source>
        <dbReference type="Pfam" id="PF13439"/>
    </source>
</evidence>
<dbReference type="PANTHER" id="PTHR12526">
    <property type="entry name" value="GLYCOSYLTRANSFERASE"/>
    <property type="match status" value="1"/>
</dbReference>
<organism evidence="3 4">
    <name type="scientific">Alloprevotella rava</name>
    <dbReference type="NCBI Taxonomy" id="671218"/>
    <lineage>
        <taxon>Bacteria</taxon>
        <taxon>Pseudomonadati</taxon>
        <taxon>Bacteroidota</taxon>
        <taxon>Bacteroidia</taxon>
        <taxon>Bacteroidales</taxon>
        <taxon>Prevotellaceae</taxon>
        <taxon>Alloprevotella</taxon>
    </lineage>
</organism>
<dbReference type="GO" id="GO:0016757">
    <property type="term" value="F:glycosyltransferase activity"/>
    <property type="evidence" value="ECO:0007669"/>
    <property type="project" value="InterPro"/>
</dbReference>
<dbReference type="EMBL" id="JACICA010000006">
    <property type="protein sequence ID" value="MBB3702929.1"/>
    <property type="molecule type" value="Genomic_DNA"/>
</dbReference>
<dbReference type="AlphaFoldDB" id="A0A7W5UEZ7"/>
<accession>A0A7W5UEZ7</accession>
<name>A0A7W5UEZ7_9BACT</name>
<dbReference type="InterPro" id="IPR001296">
    <property type="entry name" value="Glyco_trans_1"/>
</dbReference>
<dbReference type="Pfam" id="PF00534">
    <property type="entry name" value="Glycos_transf_1"/>
    <property type="match status" value="1"/>
</dbReference>
<evidence type="ECO:0000313" key="4">
    <source>
        <dbReference type="Proteomes" id="UP000541425"/>
    </source>
</evidence>
<dbReference type="Proteomes" id="UP000541425">
    <property type="component" value="Unassembled WGS sequence"/>
</dbReference>
<dbReference type="RefSeq" id="WP_183696704.1">
    <property type="nucleotide sequence ID" value="NZ_JACICA010000006.1"/>
</dbReference>
<comment type="caution">
    <text evidence="3">The sequence shown here is derived from an EMBL/GenBank/DDBJ whole genome shotgun (WGS) entry which is preliminary data.</text>
</comment>
<sequence length="355" mass="39698">MKILQVITSLLPGGAEKIVTDLSLGLKARSHEVDIAVFEGSDTPFKQRLEQNDCRVFYLGHSFYSPLNIPALRRMVADYDIVHSHNSSPQLFTAIAAYGKNIPIVTTEHNTTNRKRQHKLLAFVDRCMYKHYTHIVCISPLTHTLLLQHLGSCSTPCSVIPNGIDVASFHEASGNNISRDPNKTIITEVAGFRPQKDQDTLLRALALLPTNQFEVWLVGDGERRAKLEELVHELHIEKAVKFWGLRDDIPQLLKASDIICMSSHYEGLSLSSIEGMSVGRPFVASDVNGLHEITEGAGLLFPHQDAQALATLLSQLANDPTFANDIAQRCYQRALQFDLQKMVDAYETLYRNILQ</sequence>
<keyword evidence="3" id="KW-0808">Transferase</keyword>
<proteinExistence type="predicted"/>
<evidence type="ECO:0000259" key="1">
    <source>
        <dbReference type="Pfam" id="PF00534"/>
    </source>
</evidence>
<gene>
    <name evidence="3" type="ORF">FHS60_001402</name>
</gene>
<feature type="domain" description="Glycosyltransferase subfamily 4-like N-terminal" evidence="2">
    <location>
        <begin position="12"/>
        <end position="167"/>
    </location>
</feature>
<dbReference type="PANTHER" id="PTHR12526:SF630">
    <property type="entry name" value="GLYCOSYLTRANSFERASE"/>
    <property type="match status" value="1"/>
</dbReference>
<feature type="domain" description="Glycosyl transferase family 1" evidence="1">
    <location>
        <begin position="179"/>
        <end position="332"/>
    </location>
</feature>
<dbReference type="Pfam" id="PF13439">
    <property type="entry name" value="Glyco_transf_4"/>
    <property type="match status" value="1"/>
</dbReference>
<evidence type="ECO:0000313" key="3">
    <source>
        <dbReference type="EMBL" id="MBB3702929.1"/>
    </source>
</evidence>
<reference evidence="3 4" key="1">
    <citation type="submission" date="2020-08" db="EMBL/GenBank/DDBJ databases">
        <title>Genomic Encyclopedia of Type Strains, Phase IV (KMG-IV): sequencing the most valuable type-strain genomes for metagenomic binning, comparative biology and taxonomic classification.</title>
        <authorList>
            <person name="Goeker M."/>
        </authorList>
    </citation>
    <scope>NUCLEOTIDE SEQUENCE [LARGE SCALE GENOMIC DNA]</scope>
    <source>
        <strain evidence="3 4">DSM 22548</strain>
    </source>
</reference>